<feature type="compositionally biased region" description="Polar residues" evidence="2">
    <location>
        <begin position="174"/>
        <end position="185"/>
    </location>
</feature>
<dbReference type="Proteomes" id="UP000236642">
    <property type="component" value="Unassembled WGS sequence"/>
</dbReference>
<organism evidence="4 5">
    <name type="scientific">Candidatus Thermoflexus japonica</name>
    <dbReference type="NCBI Taxonomy" id="2035417"/>
    <lineage>
        <taxon>Bacteria</taxon>
        <taxon>Bacillati</taxon>
        <taxon>Chloroflexota</taxon>
        <taxon>Thermoflexia</taxon>
        <taxon>Thermoflexales</taxon>
        <taxon>Thermoflexaceae</taxon>
        <taxon>Thermoflexus</taxon>
    </lineage>
</organism>
<name>A0A2H5Y527_9CHLR</name>
<protein>
    <recommendedName>
        <fullName evidence="3">PepSY domain-containing protein</fullName>
    </recommendedName>
</protein>
<dbReference type="InterPro" id="IPR025711">
    <property type="entry name" value="PepSY"/>
</dbReference>
<accession>A0A2H5Y527</accession>
<evidence type="ECO:0000259" key="3">
    <source>
        <dbReference type="Pfam" id="PF03413"/>
    </source>
</evidence>
<proteinExistence type="predicted"/>
<evidence type="ECO:0000313" key="5">
    <source>
        <dbReference type="Proteomes" id="UP000236642"/>
    </source>
</evidence>
<gene>
    <name evidence="4" type="ORF">HRbin22_00742</name>
</gene>
<evidence type="ECO:0000256" key="1">
    <source>
        <dbReference type="SAM" id="Coils"/>
    </source>
</evidence>
<dbReference type="EMBL" id="BEHY01000011">
    <property type="protein sequence ID" value="GBD08502.1"/>
    <property type="molecule type" value="Genomic_DNA"/>
</dbReference>
<feature type="domain" description="PepSY" evidence="3">
    <location>
        <begin position="107"/>
        <end position="159"/>
    </location>
</feature>
<sequence>MQKLWTHWLAWALGAFTLVILGAVVGQAMRLEPTAAQPVVEATATPSPDASLKMLLQAREQAYQQLIAEANTRLEQAYRQIEELSAQLAGSSPGAVDPPSSAPSVVLSPARAIWIAMNAAPGSALMKEPELVLFQGVLAYEVVLDQGMLYIDANTGQILYNGISPVIQVIQPQLSSRETGSQSGSGKKHEEHKEREKKHEEHKEREKKHEEHEEREDDD</sequence>
<feature type="region of interest" description="Disordered" evidence="2">
    <location>
        <begin position="174"/>
        <end position="219"/>
    </location>
</feature>
<feature type="compositionally biased region" description="Basic and acidic residues" evidence="2">
    <location>
        <begin position="187"/>
        <end position="212"/>
    </location>
</feature>
<dbReference type="Pfam" id="PF03413">
    <property type="entry name" value="PepSY"/>
    <property type="match status" value="1"/>
</dbReference>
<comment type="caution">
    <text evidence="4">The sequence shown here is derived from an EMBL/GenBank/DDBJ whole genome shotgun (WGS) entry which is preliminary data.</text>
</comment>
<evidence type="ECO:0000256" key="2">
    <source>
        <dbReference type="SAM" id="MobiDB-lite"/>
    </source>
</evidence>
<evidence type="ECO:0000313" key="4">
    <source>
        <dbReference type="EMBL" id="GBD08502.1"/>
    </source>
</evidence>
<keyword evidence="1" id="KW-0175">Coiled coil</keyword>
<dbReference type="AlphaFoldDB" id="A0A2H5Y527"/>
<feature type="coiled-coil region" evidence="1">
    <location>
        <begin position="60"/>
        <end position="87"/>
    </location>
</feature>
<reference evidence="5" key="1">
    <citation type="submission" date="2017-09" db="EMBL/GenBank/DDBJ databases">
        <title>Metaegenomics of thermophilic ammonia-oxidizing enrichment culture.</title>
        <authorList>
            <person name="Kato S."/>
            <person name="Suzuki K."/>
        </authorList>
    </citation>
    <scope>NUCLEOTIDE SEQUENCE [LARGE SCALE GENOMIC DNA]</scope>
</reference>